<sequence>MKASYIAMIGLTLLANNAFAGGSTGMGVGAKVGTLGLGIEGIKPVAPNLDLRLGLNKFSYDTDETLDNTDYKAKLDMQTVAALADWRPAGNGFFVSGGAMLNNNKLDATATVSAADPVTIGNATINSGTVTSGISFDDVSPYLGVGYRKPFSGTRGWTFAADAGVLLQGDPKITLTESTGTVAQSDIDAEIAKVNDDVDALKNIPVISLGAVYNF</sequence>
<dbReference type="SUPFAM" id="SSF103515">
    <property type="entry name" value="Autotransporter"/>
    <property type="match status" value="1"/>
</dbReference>
<dbReference type="Gene3D" id="2.40.160.170">
    <property type="match status" value="1"/>
</dbReference>
<evidence type="ECO:0000313" key="3">
    <source>
        <dbReference type="Proteomes" id="UP001236657"/>
    </source>
</evidence>
<feature type="signal peptide" evidence="1">
    <location>
        <begin position="1"/>
        <end position="20"/>
    </location>
</feature>
<feature type="chain" id="PRO_5045780540" description="Histidine kinase" evidence="1">
    <location>
        <begin position="21"/>
        <end position="215"/>
    </location>
</feature>
<dbReference type="EMBL" id="CP133218">
    <property type="protein sequence ID" value="WML91957.1"/>
    <property type="molecule type" value="Genomic_DNA"/>
</dbReference>
<keyword evidence="3" id="KW-1185">Reference proteome</keyword>
<keyword evidence="1" id="KW-0732">Signal</keyword>
<accession>A0ABY9MU39</accession>
<dbReference type="InterPro" id="IPR036709">
    <property type="entry name" value="Autotransporte_beta_dom_sf"/>
</dbReference>
<evidence type="ECO:0000256" key="1">
    <source>
        <dbReference type="SAM" id="SignalP"/>
    </source>
</evidence>
<dbReference type="Proteomes" id="UP001236657">
    <property type="component" value="Chromosome"/>
</dbReference>
<dbReference type="RefSeq" id="WP_028489627.1">
    <property type="nucleotide sequence ID" value="NZ_CP133218.1"/>
</dbReference>
<gene>
    <name evidence="2" type="ORF">RCF98_06350</name>
</gene>
<organism evidence="2 3">
    <name type="scientific">Thiothrix lacustris</name>
    <dbReference type="NCBI Taxonomy" id="525917"/>
    <lineage>
        <taxon>Bacteria</taxon>
        <taxon>Pseudomonadati</taxon>
        <taxon>Pseudomonadota</taxon>
        <taxon>Gammaproteobacteria</taxon>
        <taxon>Thiotrichales</taxon>
        <taxon>Thiotrichaceae</taxon>
        <taxon>Thiothrix</taxon>
    </lineage>
</organism>
<name>A0ABY9MU39_9GAMM</name>
<evidence type="ECO:0008006" key="4">
    <source>
        <dbReference type="Google" id="ProtNLM"/>
    </source>
</evidence>
<protein>
    <recommendedName>
        <fullName evidence="4">Histidine kinase</fullName>
    </recommendedName>
</protein>
<reference evidence="2 3" key="1">
    <citation type="submission" date="2023-08" db="EMBL/GenBank/DDBJ databases">
        <title>New molecular markers tilS and rpoB for phylogenetic and monitoring studies of the genus Thiothrix biodiversity.</title>
        <authorList>
            <person name="Ravin N.V."/>
            <person name="Smolyakov D."/>
            <person name="Markov N.D."/>
            <person name="Beletsky A.V."/>
            <person name="Mardanov A.V."/>
            <person name="Rudenko T.S."/>
            <person name="Grabovich M.Y."/>
        </authorList>
    </citation>
    <scope>NUCLEOTIDE SEQUENCE [LARGE SCALE GENOMIC DNA]</scope>
    <source>
        <strain evidence="2 3">MK1</strain>
    </source>
</reference>
<proteinExistence type="predicted"/>
<evidence type="ECO:0000313" key="2">
    <source>
        <dbReference type="EMBL" id="WML91957.1"/>
    </source>
</evidence>